<dbReference type="Pfam" id="PF13442">
    <property type="entry name" value="Cytochrome_CBB3"/>
    <property type="match status" value="1"/>
</dbReference>
<keyword evidence="7 9" id="KW-0408">Iron</keyword>
<protein>
    <submittedName>
        <fullName evidence="11">C-type cytochrome</fullName>
    </submittedName>
</protein>
<name>A0A5A9XEU2_9BACT</name>
<organism evidence="11 12">
    <name type="scientific">Oryzomonas rubra</name>
    <dbReference type="NCBI Taxonomy" id="2509454"/>
    <lineage>
        <taxon>Bacteria</taxon>
        <taxon>Pseudomonadati</taxon>
        <taxon>Thermodesulfobacteriota</taxon>
        <taxon>Desulfuromonadia</taxon>
        <taxon>Geobacterales</taxon>
        <taxon>Geobacteraceae</taxon>
        <taxon>Oryzomonas</taxon>
    </lineage>
</organism>
<dbReference type="RefSeq" id="WP_149307747.1">
    <property type="nucleotide sequence ID" value="NZ_SRSD01000006.1"/>
</dbReference>
<reference evidence="11 12" key="1">
    <citation type="submission" date="2019-04" db="EMBL/GenBank/DDBJ databases">
        <title>Geobacter ruber sp. nov., ferric-reducing bacteria isolated from paddy soil.</title>
        <authorList>
            <person name="Xu Z."/>
            <person name="Masuda Y."/>
            <person name="Itoh H."/>
            <person name="Senoo K."/>
        </authorList>
    </citation>
    <scope>NUCLEOTIDE SEQUENCE [LARGE SCALE GENOMIC DNA]</scope>
    <source>
        <strain evidence="11 12">Red88</strain>
    </source>
</reference>
<dbReference type="GO" id="GO:0009055">
    <property type="term" value="F:electron transfer activity"/>
    <property type="evidence" value="ECO:0007669"/>
    <property type="project" value="InterPro"/>
</dbReference>
<dbReference type="PANTHER" id="PTHR34688:SF2">
    <property type="entry name" value="CYTOCHROME C6, CHLOROPLASTIC"/>
    <property type="match status" value="1"/>
</dbReference>
<dbReference type="GO" id="GO:0031979">
    <property type="term" value="C:plasma membrane-derived thylakoid lumen"/>
    <property type="evidence" value="ECO:0007669"/>
    <property type="project" value="UniProtKB-SubCell"/>
</dbReference>
<gene>
    <name evidence="11" type="ORF">ET418_11425</name>
</gene>
<dbReference type="InterPro" id="IPR009056">
    <property type="entry name" value="Cyt_c-like_dom"/>
</dbReference>
<dbReference type="GO" id="GO:0020037">
    <property type="term" value="F:heme binding"/>
    <property type="evidence" value="ECO:0007669"/>
    <property type="project" value="InterPro"/>
</dbReference>
<keyword evidence="8" id="KW-0793">Thylakoid</keyword>
<evidence type="ECO:0000256" key="9">
    <source>
        <dbReference type="PROSITE-ProRule" id="PRU00433"/>
    </source>
</evidence>
<evidence type="ECO:0000256" key="3">
    <source>
        <dbReference type="ARBA" id="ARBA00022448"/>
    </source>
</evidence>
<feature type="domain" description="Cytochrome c" evidence="10">
    <location>
        <begin position="30"/>
        <end position="111"/>
    </location>
</feature>
<evidence type="ECO:0000256" key="5">
    <source>
        <dbReference type="ARBA" id="ARBA00022723"/>
    </source>
</evidence>
<evidence type="ECO:0000256" key="1">
    <source>
        <dbReference type="ARBA" id="ARBA00004518"/>
    </source>
</evidence>
<dbReference type="InterPro" id="IPR023655">
    <property type="entry name" value="Cyt_C6"/>
</dbReference>
<accession>A0A5A9XEU2</accession>
<dbReference type="OrthoDB" id="5397812at2"/>
<evidence type="ECO:0000256" key="8">
    <source>
        <dbReference type="ARBA" id="ARBA00023078"/>
    </source>
</evidence>
<keyword evidence="6" id="KW-0249">Electron transport</keyword>
<dbReference type="InterPro" id="IPR036909">
    <property type="entry name" value="Cyt_c-like_dom_sf"/>
</dbReference>
<comment type="caution">
    <text evidence="11">The sequence shown here is derived from an EMBL/GenBank/DDBJ whole genome shotgun (WGS) entry which is preliminary data.</text>
</comment>
<keyword evidence="3" id="KW-0813">Transport</keyword>
<sequence>MENGRGWFVAALVMVGAVLLPPLSAHCGDTALARGEAAFLRNCVACHADGGNEVNPVKTLSRADLRRNNILTPDDIVRLMRNPGPGMLKFDPATLSDEDARAIAEYILATFNK</sequence>
<evidence type="ECO:0000256" key="7">
    <source>
        <dbReference type="ARBA" id="ARBA00023004"/>
    </source>
</evidence>
<keyword evidence="5 9" id="KW-0479">Metal-binding</keyword>
<evidence type="ECO:0000313" key="12">
    <source>
        <dbReference type="Proteomes" id="UP000324298"/>
    </source>
</evidence>
<dbReference type="PANTHER" id="PTHR34688">
    <property type="entry name" value="CYTOCHROME C6, CHLOROPLASTIC"/>
    <property type="match status" value="1"/>
</dbReference>
<evidence type="ECO:0000256" key="6">
    <source>
        <dbReference type="ARBA" id="ARBA00022982"/>
    </source>
</evidence>
<dbReference type="GO" id="GO:0005506">
    <property type="term" value="F:iron ion binding"/>
    <property type="evidence" value="ECO:0007669"/>
    <property type="project" value="InterPro"/>
</dbReference>
<dbReference type="Proteomes" id="UP000324298">
    <property type="component" value="Unassembled WGS sequence"/>
</dbReference>
<comment type="similarity">
    <text evidence="2">Belongs to the cytochrome c family. PetJ subfamily.</text>
</comment>
<evidence type="ECO:0000256" key="2">
    <source>
        <dbReference type="ARBA" id="ARBA00009650"/>
    </source>
</evidence>
<proteinExistence type="inferred from homology"/>
<dbReference type="Gene3D" id="1.10.760.10">
    <property type="entry name" value="Cytochrome c-like domain"/>
    <property type="match status" value="1"/>
</dbReference>
<dbReference type="PROSITE" id="PS51007">
    <property type="entry name" value="CYTC"/>
    <property type="match status" value="1"/>
</dbReference>
<dbReference type="SUPFAM" id="SSF46626">
    <property type="entry name" value="Cytochrome c"/>
    <property type="match status" value="1"/>
</dbReference>
<dbReference type="AlphaFoldDB" id="A0A5A9XEU2"/>
<evidence type="ECO:0000256" key="4">
    <source>
        <dbReference type="ARBA" id="ARBA00022617"/>
    </source>
</evidence>
<evidence type="ECO:0000313" key="11">
    <source>
        <dbReference type="EMBL" id="KAA0891384.1"/>
    </source>
</evidence>
<dbReference type="EMBL" id="SRSD01000006">
    <property type="protein sequence ID" value="KAA0891384.1"/>
    <property type="molecule type" value="Genomic_DNA"/>
</dbReference>
<comment type="subcellular location">
    <subcellularLocation>
        <location evidence="1">Cellular thylakoid lumen</location>
    </subcellularLocation>
</comment>
<keyword evidence="4 9" id="KW-0349">Heme</keyword>
<keyword evidence="12" id="KW-1185">Reference proteome</keyword>
<evidence type="ECO:0000259" key="10">
    <source>
        <dbReference type="PROSITE" id="PS51007"/>
    </source>
</evidence>